<protein>
    <recommendedName>
        <fullName evidence="9">CBM6 domain-containing protein</fullName>
    </recommendedName>
</protein>
<dbReference type="InterPro" id="IPR052176">
    <property type="entry name" value="Glycosyl_Hydrlase_43_Enz"/>
</dbReference>
<dbReference type="CDD" id="cd18618">
    <property type="entry name" value="GH43_Xsa43E-like"/>
    <property type="match status" value="1"/>
</dbReference>
<evidence type="ECO:0000256" key="6">
    <source>
        <dbReference type="PIRSR" id="PIRSR606710-1"/>
    </source>
</evidence>
<evidence type="ECO:0000256" key="3">
    <source>
        <dbReference type="ARBA" id="ARBA00022801"/>
    </source>
</evidence>
<feature type="active site" description="Proton donor" evidence="6">
    <location>
        <position position="249"/>
    </location>
</feature>
<keyword evidence="2" id="KW-0732">Signal</keyword>
<dbReference type="InterPro" id="IPR006584">
    <property type="entry name" value="Cellulose-bd_IV"/>
</dbReference>
<dbReference type="CDD" id="cd04084">
    <property type="entry name" value="CBM6_xylanase-like"/>
    <property type="match status" value="1"/>
</dbReference>
<accession>A0AA39GEA9</accession>
<dbReference type="SUPFAM" id="SSF49785">
    <property type="entry name" value="Galactose-binding domain-like"/>
    <property type="match status" value="1"/>
</dbReference>
<proteinExistence type="inferred from homology"/>
<dbReference type="GO" id="GO:0030246">
    <property type="term" value="F:carbohydrate binding"/>
    <property type="evidence" value="ECO:0007669"/>
    <property type="project" value="InterPro"/>
</dbReference>
<comment type="similarity">
    <text evidence="1 8">Belongs to the glycosyl hydrolase 43 family.</text>
</comment>
<evidence type="ECO:0000256" key="7">
    <source>
        <dbReference type="PIRSR" id="PIRSR606710-2"/>
    </source>
</evidence>
<dbReference type="GO" id="GO:0005975">
    <property type="term" value="P:carbohydrate metabolic process"/>
    <property type="evidence" value="ECO:0007669"/>
    <property type="project" value="InterPro"/>
</dbReference>
<organism evidence="10 11">
    <name type="scientific">Sarocladium strictum</name>
    <name type="common">Black bundle disease fungus</name>
    <name type="synonym">Acremonium strictum</name>
    <dbReference type="NCBI Taxonomy" id="5046"/>
    <lineage>
        <taxon>Eukaryota</taxon>
        <taxon>Fungi</taxon>
        <taxon>Dikarya</taxon>
        <taxon>Ascomycota</taxon>
        <taxon>Pezizomycotina</taxon>
        <taxon>Sordariomycetes</taxon>
        <taxon>Hypocreomycetidae</taxon>
        <taxon>Hypocreales</taxon>
        <taxon>Sarocladiaceae</taxon>
        <taxon>Sarocladium</taxon>
    </lineage>
</organism>
<evidence type="ECO:0000259" key="9">
    <source>
        <dbReference type="PROSITE" id="PS51175"/>
    </source>
</evidence>
<feature type="site" description="Important for catalytic activity, responsible for pKa modulation of the active site Glu and correct orientation of both the proton donor and substrate" evidence="7">
    <location>
        <position position="187"/>
    </location>
</feature>
<evidence type="ECO:0000313" key="11">
    <source>
        <dbReference type="Proteomes" id="UP001175261"/>
    </source>
</evidence>
<dbReference type="Gene3D" id="2.115.10.20">
    <property type="entry name" value="Glycosyl hydrolase domain, family 43"/>
    <property type="match status" value="1"/>
</dbReference>
<reference evidence="10" key="1">
    <citation type="submission" date="2022-10" db="EMBL/GenBank/DDBJ databases">
        <title>Determination and structural analysis of whole genome sequence of Sarocladium strictum F4-1.</title>
        <authorList>
            <person name="Hu L."/>
            <person name="Jiang Y."/>
        </authorList>
    </citation>
    <scope>NUCLEOTIDE SEQUENCE</scope>
    <source>
        <strain evidence="10">F4-1</strain>
    </source>
</reference>
<dbReference type="Gene3D" id="2.60.120.260">
    <property type="entry name" value="Galactose-binding domain-like"/>
    <property type="match status" value="1"/>
</dbReference>
<sequence>MFCLSVRCSIQTTSTVCYQRFQLSRRIMSLSKPWSTLKRLSITSGVLLLGLALHGVPTTVRADNPLVQTIYTADPAPMVHDGRVYVFTTHDEDGATYFDMHDWHVFSTDDMANWQDHGAVLSLDDFSWADLNAWAGQAIERNGKFYFYVPMRVTGSQMGIGVAVSDSITGPYADARGSPLVVDGEIDPTVFIDDDEQAYLFWGNPHLWYAKLNDDMISFAEEPRQIELTVEGFGPREGSDTDRATAYEEGPWLYKRNGTYYLVYAANCCSEDIRYATGPSVTGPWTYGGIVMETEGRSFTNHPGVVDYEGNSYFFYHNGALPGGSGYARSVAAEDFTYNPDGSIPQIRMTDAGPVQIRSLDPYVRQEAETAAWSQGVETEPSSAGGICVGWINPGDYIKVKGVDFGDGGASSFSASVASGGPGGTIELRLGGTSGTRIGSCDVSPTGGYQTWKTVRCDVSGAEGTHDLYFVFRGSGEGLFNFDWWQFE</sequence>
<evidence type="ECO:0000256" key="4">
    <source>
        <dbReference type="ARBA" id="ARBA00023277"/>
    </source>
</evidence>
<evidence type="ECO:0000256" key="5">
    <source>
        <dbReference type="ARBA" id="ARBA00023295"/>
    </source>
</evidence>
<dbReference type="GO" id="GO:0004553">
    <property type="term" value="F:hydrolase activity, hydrolyzing O-glycosyl compounds"/>
    <property type="evidence" value="ECO:0007669"/>
    <property type="project" value="InterPro"/>
</dbReference>
<dbReference type="EMBL" id="JAPDFR010000007">
    <property type="protein sequence ID" value="KAK0384969.1"/>
    <property type="molecule type" value="Genomic_DNA"/>
</dbReference>
<keyword evidence="3 8" id="KW-0378">Hydrolase</keyword>
<evidence type="ECO:0000256" key="1">
    <source>
        <dbReference type="ARBA" id="ARBA00009865"/>
    </source>
</evidence>
<keyword evidence="5 8" id="KW-0326">Glycosidase</keyword>
<dbReference type="SMART" id="SM00606">
    <property type="entry name" value="CBD_IV"/>
    <property type="match status" value="1"/>
</dbReference>
<dbReference type="Pfam" id="PF04616">
    <property type="entry name" value="Glyco_hydro_43"/>
    <property type="match status" value="1"/>
</dbReference>
<dbReference type="InterPro" id="IPR005084">
    <property type="entry name" value="CBM6"/>
</dbReference>
<dbReference type="InterPro" id="IPR023296">
    <property type="entry name" value="Glyco_hydro_beta-prop_sf"/>
</dbReference>
<keyword evidence="4" id="KW-0119">Carbohydrate metabolism</keyword>
<dbReference type="InterPro" id="IPR008979">
    <property type="entry name" value="Galactose-bd-like_sf"/>
</dbReference>
<dbReference type="Pfam" id="PF03422">
    <property type="entry name" value="CBM_6"/>
    <property type="match status" value="1"/>
</dbReference>
<evidence type="ECO:0000256" key="2">
    <source>
        <dbReference type="ARBA" id="ARBA00022729"/>
    </source>
</evidence>
<comment type="caution">
    <text evidence="10">The sequence shown here is derived from an EMBL/GenBank/DDBJ whole genome shotgun (WGS) entry which is preliminary data.</text>
</comment>
<dbReference type="PROSITE" id="PS51175">
    <property type="entry name" value="CBM6"/>
    <property type="match status" value="1"/>
</dbReference>
<feature type="active site" description="Proton acceptor" evidence="6">
    <location>
        <position position="74"/>
    </location>
</feature>
<feature type="domain" description="CBM6" evidence="9">
    <location>
        <begin position="364"/>
        <end position="488"/>
    </location>
</feature>
<dbReference type="SUPFAM" id="SSF75005">
    <property type="entry name" value="Arabinanase/levansucrase/invertase"/>
    <property type="match status" value="1"/>
</dbReference>
<name>A0AA39GEA9_SARSR</name>
<gene>
    <name evidence="10" type="ORF">NLU13_7447</name>
</gene>
<keyword evidence="11" id="KW-1185">Reference proteome</keyword>
<dbReference type="Proteomes" id="UP001175261">
    <property type="component" value="Unassembled WGS sequence"/>
</dbReference>
<evidence type="ECO:0000256" key="8">
    <source>
        <dbReference type="RuleBase" id="RU361187"/>
    </source>
</evidence>
<dbReference type="PANTHER" id="PTHR43772:SF2">
    <property type="entry name" value="PUTATIVE (AFU_ORTHOLOGUE AFUA_2G04480)-RELATED"/>
    <property type="match status" value="1"/>
</dbReference>
<evidence type="ECO:0000313" key="10">
    <source>
        <dbReference type="EMBL" id="KAK0384969.1"/>
    </source>
</evidence>
<dbReference type="PANTHER" id="PTHR43772">
    <property type="entry name" value="ENDO-1,4-BETA-XYLANASE"/>
    <property type="match status" value="1"/>
</dbReference>
<dbReference type="InterPro" id="IPR006710">
    <property type="entry name" value="Glyco_hydro_43"/>
</dbReference>
<dbReference type="AlphaFoldDB" id="A0AA39GEA9"/>